<evidence type="ECO:0000313" key="12">
    <source>
        <dbReference type="Proteomes" id="UP001155380"/>
    </source>
</evidence>
<accession>A0AAJ1F9B4</accession>
<evidence type="ECO:0000256" key="2">
    <source>
        <dbReference type="ARBA" id="ARBA00005417"/>
    </source>
</evidence>
<dbReference type="CDD" id="cd03257">
    <property type="entry name" value="ABC_NikE_OppD_transporters"/>
    <property type="match status" value="2"/>
</dbReference>
<dbReference type="SMART" id="SM00382">
    <property type="entry name" value="AAA"/>
    <property type="match status" value="2"/>
</dbReference>
<dbReference type="SUPFAM" id="SSF52540">
    <property type="entry name" value="P-loop containing nucleoside triphosphate hydrolases"/>
    <property type="match status" value="2"/>
</dbReference>
<protein>
    <submittedName>
        <fullName evidence="10">ABC transporter ATP-binding protein</fullName>
    </submittedName>
</protein>
<dbReference type="EMBL" id="JAMQAY010000008">
    <property type="protein sequence ID" value="MCM2403356.1"/>
    <property type="molecule type" value="Genomic_DNA"/>
</dbReference>
<dbReference type="Pfam" id="PF00005">
    <property type="entry name" value="ABC_tran"/>
    <property type="match status" value="2"/>
</dbReference>
<keyword evidence="4" id="KW-1003">Cell membrane</keyword>
<dbReference type="AlphaFoldDB" id="A0AAJ1F9B4"/>
<evidence type="ECO:0000256" key="6">
    <source>
        <dbReference type="ARBA" id="ARBA00022840"/>
    </source>
</evidence>
<keyword evidence="7" id="KW-0472">Membrane</keyword>
<reference evidence="10 11" key="1">
    <citation type="submission" date="2022-06" db="EMBL/GenBank/DDBJ databases">
        <authorList>
            <person name="Sun Q."/>
        </authorList>
    </citation>
    <scope>NUCLEOTIDE SEQUENCE</scope>
    <source>
        <strain evidence="10">S101</strain>
        <strain evidence="9 11">S153</strain>
    </source>
</reference>
<dbReference type="Pfam" id="PF08352">
    <property type="entry name" value="oligo_HPY"/>
    <property type="match status" value="1"/>
</dbReference>
<dbReference type="GO" id="GO:0016887">
    <property type="term" value="F:ATP hydrolysis activity"/>
    <property type="evidence" value="ECO:0007669"/>
    <property type="project" value="InterPro"/>
</dbReference>
<dbReference type="GO" id="GO:0015833">
    <property type="term" value="P:peptide transport"/>
    <property type="evidence" value="ECO:0007669"/>
    <property type="project" value="InterPro"/>
</dbReference>
<keyword evidence="11" id="KW-1185">Reference proteome</keyword>
<dbReference type="FunFam" id="3.40.50.300:FF:002585">
    <property type="entry name" value="Glutathione import ATP-binding protein GsiA"/>
    <property type="match status" value="1"/>
</dbReference>
<comment type="similarity">
    <text evidence="2">Belongs to the ABC transporter superfamily.</text>
</comment>
<dbReference type="PANTHER" id="PTHR43297">
    <property type="entry name" value="OLIGOPEPTIDE TRANSPORT ATP-BINDING PROTEIN APPD"/>
    <property type="match status" value="1"/>
</dbReference>
<dbReference type="Proteomes" id="UP001155380">
    <property type="component" value="Unassembled WGS sequence"/>
</dbReference>
<dbReference type="Gene3D" id="3.40.50.300">
    <property type="entry name" value="P-loop containing nucleotide triphosphate hydrolases"/>
    <property type="match status" value="2"/>
</dbReference>
<evidence type="ECO:0000313" key="9">
    <source>
        <dbReference type="EMBL" id="MCM2403356.1"/>
    </source>
</evidence>
<feature type="domain" description="ABC transporter" evidence="8">
    <location>
        <begin position="285"/>
        <end position="524"/>
    </location>
</feature>
<dbReference type="PANTHER" id="PTHR43297:SF2">
    <property type="entry name" value="DIPEPTIDE TRANSPORT ATP-BINDING PROTEIN DPPD"/>
    <property type="match status" value="1"/>
</dbReference>
<evidence type="ECO:0000256" key="1">
    <source>
        <dbReference type="ARBA" id="ARBA00004417"/>
    </source>
</evidence>
<name>A0AAJ1F9B4_9HYPH</name>
<organism evidence="10 12">
    <name type="scientific">Ciceribacter sichuanensis</name>
    <dbReference type="NCBI Taxonomy" id="2949647"/>
    <lineage>
        <taxon>Bacteria</taxon>
        <taxon>Pseudomonadati</taxon>
        <taxon>Pseudomonadota</taxon>
        <taxon>Alphaproteobacteria</taxon>
        <taxon>Hyphomicrobiales</taxon>
        <taxon>Rhizobiaceae</taxon>
        <taxon>Ciceribacter</taxon>
    </lineage>
</organism>
<gene>
    <name evidence="9" type="ORF">NBH20_19475</name>
    <name evidence="10" type="ORF">NBH21_20255</name>
</gene>
<dbReference type="InterPro" id="IPR027417">
    <property type="entry name" value="P-loop_NTPase"/>
</dbReference>
<evidence type="ECO:0000256" key="5">
    <source>
        <dbReference type="ARBA" id="ARBA00022741"/>
    </source>
</evidence>
<dbReference type="NCBIfam" id="NF007739">
    <property type="entry name" value="PRK10419.1"/>
    <property type="match status" value="2"/>
</dbReference>
<dbReference type="PROSITE" id="PS00211">
    <property type="entry name" value="ABC_TRANSPORTER_1"/>
    <property type="match status" value="1"/>
</dbReference>
<dbReference type="InterPro" id="IPR050388">
    <property type="entry name" value="ABC_Ni/Peptide_Import"/>
</dbReference>
<sequence>MNDRTGSNAMSSPETNLLEIRNLRMEARTLHGWHGIVHDVSLSVKRGEVVGLIGESGAGKSTIGLSALGFARGGCRFAGGEVVFDGTDLLRQPERKLRALRGKRIAYVAQSAAASFNPARKLIDQTVECALQRGDISREEAVAEAKALYRELMLPNPETIGDRYPHQVSGGQLQRVMTAMAMICRPDLIVFDEPTTALDVTTQVEVLAAIRRAVEEHDTAALYVSHDLAVVAQMAHRIVVLKHGRVVEEAETATMLTAPKEAYTRSLWAVRDMAKDEKAPAASILRVADVDAYYGTFKVLDGINLDVPLGGTVAIVGESGSGKSTLSRVIAGLLPAARGSVSLAGRELASNSDARSRDELRRIQLIYQSADTALNPRQTVAELIGRPLSFYFGIDGRERTRRVVELLDLVEMGGQFASRLPSELSGGQKQRVAIARAMAADPDIFICDEITSALDRLVQEQILKLLLDLQTRMGKTYLFITHDIATVNAMADKVVVMQRGRLVEEGTRRAVIEEAQHPYTQLLLASVPQMDSGWLDDAVARNRRLRQGLETMNVAS</sequence>
<evidence type="ECO:0000313" key="11">
    <source>
        <dbReference type="Proteomes" id="UP001155079"/>
    </source>
</evidence>
<keyword evidence="5" id="KW-0547">Nucleotide-binding</keyword>
<dbReference type="GO" id="GO:0005886">
    <property type="term" value="C:plasma membrane"/>
    <property type="evidence" value="ECO:0007669"/>
    <property type="project" value="UniProtKB-SubCell"/>
</dbReference>
<dbReference type="GO" id="GO:0005524">
    <property type="term" value="F:ATP binding"/>
    <property type="evidence" value="ECO:0007669"/>
    <property type="project" value="UniProtKB-KW"/>
</dbReference>
<dbReference type="InterPro" id="IPR017871">
    <property type="entry name" value="ABC_transporter-like_CS"/>
</dbReference>
<feature type="domain" description="ABC transporter" evidence="8">
    <location>
        <begin position="18"/>
        <end position="268"/>
    </location>
</feature>
<evidence type="ECO:0000256" key="4">
    <source>
        <dbReference type="ARBA" id="ARBA00022475"/>
    </source>
</evidence>
<evidence type="ECO:0000256" key="3">
    <source>
        <dbReference type="ARBA" id="ARBA00022448"/>
    </source>
</evidence>
<comment type="subcellular location">
    <subcellularLocation>
        <location evidence="1">Cell inner membrane</location>
        <topology evidence="1">Peripheral membrane protein</topology>
    </subcellularLocation>
</comment>
<dbReference type="EMBL" id="JAMXLX010000007">
    <property type="protein sequence ID" value="MCO5959119.1"/>
    <property type="molecule type" value="Genomic_DNA"/>
</dbReference>
<proteinExistence type="inferred from homology"/>
<evidence type="ECO:0000256" key="7">
    <source>
        <dbReference type="ARBA" id="ARBA00023136"/>
    </source>
</evidence>
<keyword evidence="6 10" id="KW-0067">ATP-binding</keyword>
<evidence type="ECO:0000313" key="10">
    <source>
        <dbReference type="EMBL" id="MCO5959119.1"/>
    </source>
</evidence>
<dbReference type="InterPro" id="IPR013563">
    <property type="entry name" value="Oligopep_ABC_C"/>
</dbReference>
<keyword evidence="3" id="KW-0813">Transport</keyword>
<comment type="caution">
    <text evidence="10">The sequence shown here is derived from an EMBL/GenBank/DDBJ whole genome shotgun (WGS) entry which is preliminary data.</text>
</comment>
<dbReference type="PROSITE" id="PS50893">
    <property type="entry name" value="ABC_TRANSPORTER_2"/>
    <property type="match status" value="2"/>
</dbReference>
<evidence type="ECO:0000259" key="8">
    <source>
        <dbReference type="PROSITE" id="PS50893"/>
    </source>
</evidence>
<dbReference type="InterPro" id="IPR003439">
    <property type="entry name" value="ABC_transporter-like_ATP-bd"/>
</dbReference>
<dbReference type="RefSeq" id="WP_250914294.1">
    <property type="nucleotide sequence ID" value="NZ_JAMQAY010000008.1"/>
</dbReference>
<dbReference type="InterPro" id="IPR003593">
    <property type="entry name" value="AAA+_ATPase"/>
</dbReference>
<dbReference type="Proteomes" id="UP001155079">
    <property type="component" value="Unassembled WGS sequence"/>
</dbReference>